<dbReference type="EMBL" id="CAEZXK010000018">
    <property type="protein sequence ID" value="CAB4688516.1"/>
    <property type="molecule type" value="Genomic_DNA"/>
</dbReference>
<accession>A0A6J6NQP6</accession>
<dbReference type="AlphaFoldDB" id="A0A6J6NQP6"/>
<dbReference type="PIRSF" id="PIRSF004848">
    <property type="entry name" value="YBL036c_PLPDEIII"/>
    <property type="match status" value="1"/>
</dbReference>
<organism evidence="4">
    <name type="scientific">freshwater metagenome</name>
    <dbReference type="NCBI Taxonomy" id="449393"/>
    <lineage>
        <taxon>unclassified sequences</taxon>
        <taxon>metagenomes</taxon>
        <taxon>ecological metagenomes</taxon>
    </lineage>
</organism>
<evidence type="ECO:0000313" key="4">
    <source>
        <dbReference type="EMBL" id="CAB4688516.1"/>
    </source>
</evidence>
<evidence type="ECO:0000256" key="2">
    <source>
        <dbReference type="SAM" id="MobiDB-lite"/>
    </source>
</evidence>
<dbReference type="Pfam" id="PF01168">
    <property type="entry name" value="Ala_racemase_N"/>
    <property type="match status" value="1"/>
</dbReference>
<feature type="compositionally biased region" description="Basic and acidic residues" evidence="2">
    <location>
        <begin position="53"/>
        <end position="68"/>
    </location>
</feature>
<dbReference type="SUPFAM" id="SSF51419">
    <property type="entry name" value="PLP-binding barrel"/>
    <property type="match status" value="1"/>
</dbReference>
<feature type="domain" description="Alanine racemase N-terminal" evidence="3">
    <location>
        <begin position="13"/>
        <end position="223"/>
    </location>
</feature>
<dbReference type="PANTHER" id="PTHR10146">
    <property type="entry name" value="PROLINE SYNTHETASE CO-TRANSCRIBED BACTERIAL HOMOLOG PROTEIN"/>
    <property type="match status" value="1"/>
</dbReference>
<dbReference type="Gene3D" id="3.20.20.10">
    <property type="entry name" value="Alanine racemase"/>
    <property type="match status" value="1"/>
</dbReference>
<evidence type="ECO:0000256" key="1">
    <source>
        <dbReference type="ARBA" id="ARBA00022898"/>
    </source>
</evidence>
<dbReference type="HAMAP" id="MF_02087">
    <property type="entry name" value="PLP_homeostasis"/>
    <property type="match status" value="1"/>
</dbReference>
<reference evidence="4" key="1">
    <citation type="submission" date="2020-05" db="EMBL/GenBank/DDBJ databases">
        <authorList>
            <person name="Chiriac C."/>
            <person name="Salcher M."/>
            <person name="Ghai R."/>
            <person name="Kavagutti S V."/>
        </authorList>
    </citation>
    <scope>NUCLEOTIDE SEQUENCE</scope>
</reference>
<dbReference type="CDD" id="cd00635">
    <property type="entry name" value="PLPDE_III_YBL036c_like"/>
    <property type="match status" value="1"/>
</dbReference>
<feature type="region of interest" description="Disordered" evidence="2">
    <location>
        <begin position="49"/>
        <end position="68"/>
    </location>
</feature>
<dbReference type="InterPro" id="IPR029066">
    <property type="entry name" value="PLP-binding_barrel"/>
</dbReference>
<evidence type="ECO:0000259" key="3">
    <source>
        <dbReference type="Pfam" id="PF01168"/>
    </source>
</evidence>
<dbReference type="InterPro" id="IPR011078">
    <property type="entry name" value="PyrdxlP_homeostasis"/>
</dbReference>
<protein>
    <submittedName>
        <fullName evidence="4">Unannotated protein</fullName>
    </submittedName>
</protein>
<name>A0A6J6NQP6_9ZZZZ</name>
<sequence>MSELAERYGAIVAAIAERASQASRDAAEIQLIVVSKNHGPELVRELHSLGQRDFGENRDQEAKPKAEQTQDLPDVNWHFVGQLQSNKVRSALSYSRIIHSIDRPSLLSSIQKELVLQNSLASGFIQLNLTDDPGRGGVQPKDLLEFAEKAVEVSNLEILGVMGVAALDRDPRIDFETIAAASQSLRGLIPSAKSISAGMSHDFKEAIDFGATHLRIGTVITGKRNL</sequence>
<keyword evidence="1" id="KW-0663">Pyridoxal phosphate</keyword>
<proteinExistence type="inferred from homology"/>
<dbReference type="NCBIfam" id="TIGR00044">
    <property type="entry name" value="YggS family pyridoxal phosphate-dependent enzyme"/>
    <property type="match status" value="1"/>
</dbReference>
<dbReference type="GO" id="GO:0030170">
    <property type="term" value="F:pyridoxal phosphate binding"/>
    <property type="evidence" value="ECO:0007669"/>
    <property type="project" value="InterPro"/>
</dbReference>
<dbReference type="PANTHER" id="PTHR10146:SF14">
    <property type="entry name" value="PYRIDOXAL PHOSPHATE HOMEOSTASIS PROTEIN"/>
    <property type="match status" value="1"/>
</dbReference>
<dbReference type="InterPro" id="IPR001608">
    <property type="entry name" value="Ala_racemase_N"/>
</dbReference>
<gene>
    <name evidence="4" type="ORF">UFOPK2370_00792</name>
</gene>